<name>A0ABR6EPK1_9ACTN</name>
<feature type="compositionally biased region" description="Pro residues" evidence="1">
    <location>
        <begin position="22"/>
        <end position="37"/>
    </location>
</feature>
<evidence type="ECO:0000313" key="3">
    <source>
        <dbReference type="EMBL" id="MBB1247278.1"/>
    </source>
</evidence>
<dbReference type="EMBL" id="WMLF01000905">
    <property type="protein sequence ID" value="MBB1247278.1"/>
    <property type="molecule type" value="Genomic_DNA"/>
</dbReference>
<evidence type="ECO:0000256" key="1">
    <source>
        <dbReference type="SAM" id="MobiDB-lite"/>
    </source>
</evidence>
<comment type="caution">
    <text evidence="3">The sequence shown here is derived from an EMBL/GenBank/DDBJ whole genome shotgun (WGS) entry which is preliminary data.</text>
</comment>
<gene>
    <name evidence="3" type="ORF">GL263_27590</name>
</gene>
<reference evidence="4" key="1">
    <citation type="journal article" date="2020" name="Syst. Appl. Microbiol.">
        <title>Streptomyces alkaliterrae sp. nov., isolated from an alkaline soil, and emended descriptions of Streptomyces alkaliphilus, Streptomyces calidiresistens and Streptomyces durbertensis.</title>
        <authorList>
            <person name="Swiecimska M."/>
            <person name="Golinska P."/>
            <person name="Nouioui I."/>
            <person name="Wypij M."/>
            <person name="Rai M."/>
            <person name="Sangal V."/>
            <person name="Goodfellow M."/>
        </authorList>
    </citation>
    <scope>NUCLEOTIDE SEQUENCE [LARGE SCALE GENOMIC DNA]</scope>
    <source>
        <strain evidence="4">DSM 104538</strain>
    </source>
</reference>
<feature type="non-terminal residue" evidence="3">
    <location>
        <position position="175"/>
    </location>
</feature>
<keyword evidence="2" id="KW-0472">Membrane</keyword>
<accession>A0ABR6EPK1</accession>
<protein>
    <submittedName>
        <fullName evidence="3">Uncharacterized protein</fullName>
    </submittedName>
</protein>
<dbReference type="Proteomes" id="UP000766698">
    <property type="component" value="Unassembled WGS sequence"/>
</dbReference>
<feature type="transmembrane region" description="Helical" evidence="2">
    <location>
        <begin position="57"/>
        <end position="78"/>
    </location>
</feature>
<keyword evidence="2" id="KW-0812">Transmembrane</keyword>
<proteinExistence type="predicted"/>
<organism evidence="3 4">
    <name type="scientific">Streptomyces durbertensis</name>
    <dbReference type="NCBI Taxonomy" id="2448886"/>
    <lineage>
        <taxon>Bacteria</taxon>
        <taxon>Bacillati</taxon>
        <taxon>Actinomycetota</taxon>
        <taxon>Actinomycetes</taxon>
        <taxon>Kitasatosporales</taxon>
        <taxon>Streptomycetaceae</taxon>
        <taxon>Streptomyces</taxon>
    </lineage>
</organism>
<keyword evidence="4" id="KW-1185">Reference proteome</keyword>
<feature type="region of interest" description="Disordered" evidence="1">
    <location>
        <begin position="1"/>
        <end position="50"/>
    </location>
</feature>
<sequence>MPPAGRPDPAALRGPAYHPDGPLTPPPCPPADNPPHGPAATGSTATGPGRGRGRLTAVALCLVLGAGLLGGAAAGTWLTGSETERAAGFHAAAELWREIPVDDLFPRELRGDGAGPGGADRRWTRLAAAPDGNCKHAFDELLARALSPVGCRRLVRATYVDETTTSVTTVGMVFT</sequence>
<evidence type="ECO:0000256" key="2">
    <source>
        <dbReference type="SAM" id="Phobius"/>
    </source>
</evidence>
<evidence type="ECO:0000313" key="4">
    <source>
        <dbReference type="Proteomes" id="UP000766698"/>
    </source>
</evidence>
<keyword evidence="2" id="KW-1133">Transmembrane helix</keyword>